<dbReference type="GO" id="GO:0005829">
    <property type="term" value="C:cytosol"/>
    <property type="evidence" value="ECO:0007669"/>
    <property type="project" value="TreeGrafter"/>
</dbReference>
<reference evidence="6" key="1">
    <citation type="submission" date="2018-05" db="EMBL/GenBank/DDBJ databases">
        <authorList>
            <person name="Lanie J.A."/>
            <person name="Ng W.-L."/>
            <person name="Kazmierczak K.M."/>
            <person name="Andrzejewski T.M."/>
            <person name="Davidsen T.M."/>
            <person name="Wayne K.J."/>
            <person name="Tettelin H."/>
            <person name="Glass J.I."/>
            <person name="Rusch D."/>
            <person name="Podicherti R."/>
            <person name="Tsui H.-C.T."/>
            <person name="Winkler M.E."/>
        </authorList>
    </citation>
    <scope>NUCLEOTIDE SEQUENCE</scope>
</reference>
<dbReference type="GO" id="GO:0046474">
    <property type="term" value="P:glycerophospholipid biosynthetic process"/>
    <property type="evidence" value="ECO:0007669"/>
    <property type="project" value="TreeGrafter"/>
</dbReference>
<feature type="domain" description="Glycerol-3-phosphate dehydrogenase NAD-dependent C-terminal" evidence="5">
    <location>
        <begin position="87"/>
        <end position="227"/>
    </location>
</feature>
<dbReference type="GO" id="GO:0047952">
    <property type="term" value="F:glycerol-3-phosphate dehydrogenase [NAD(P)+] activity"/>
    <property type="evidence" value="ECO:0007669"/>
    <property type="project" value="TreeGrafter"/>
</dbReference>
<evidence type="ECO:0000256" key="3">
    <source>
        <dbReference type="ARBA" id="ARBA00023027"/>
    </source>
</evidence>
<dbReference type="Gene3D" id="3.40.50.720">
    <property type="entry name" value="NAD(P)-binding Rossmann-like Domain"/>
    <property type="match status" value="1"/>
</dbReference>
<dbReference type="SUPFAM" id="SSF48179">
    <property type="entry name" value="6-phosphogluconate dehydrogenase C-terminal domain-like"/>
    <property type="match status" value="1"/>
</dbReference>
<sequence>VVPSTSIISCTKGIKADPFRTMTEIITFHLGEIVGDKVGALSGPNLAKEIADKKIAGTVIASSNEDLTRSIKSMLSSGTFKVFSSQDLQGVELAGALKNIYAICCGIAHAKDVGENALGFIVTRSMAEMSRFAVAKGANPITFLGLAGMGDLMATCTSKLSRNFQLGELIGQGMSLVEAKIKVGQVAEGIRTLEVLHQEASTMKINMPIVESLYKILFDKISSEQLVQDLLDHPNEVDVEFTYKE</sequence>
<dbReference type="InterPro" id="IPR008927">
    <property type="entry name" value="6-PGluconate_DH-like_C_sf"/>
</dbReference>
<dbReference type="EMBL" id="UINC01130472">
    <property type="protein sequence ID" value="SVD11561.1"/>
    <property type="molecule type" value="Genomic_DNA"/>
</dbReference>
<dbReference type="NCBIfam" id="NF000942">
    <property type="entry name" value="PRK00094.1-4"/>
    <property type="match status" value="1"/>
</dbReference>
<gene>
    <name evidence="6" type="ORF">METZ01_LOCUS364415</name>
</gene>
<dbReference type="FunFam" id="1.10.1040.10:FF:000001">
    <property type="entry name" value="Glycerol-3-phosphate dehydrogenase [NAD(P)+]"/>
    <property type="match status" value="1"/>
</dbReference>
<dbReference type="InterPro" id="IPR006109">
    <property type="entry name" value="G3P_DH_NAD-dep_C"/>
</dbReference>
<dbReference type="SUPFAM" id="SSF51735">
    <property type="entry name" value="NAD(P)-binding Rossmann-fold domains"/>
    <property type="match status" value="1"/>
</dbReference>
<dbReference type="InterPro" id="IPR013328">
    <property type="entry name" value="6PGD_dom2"/>
</dbReference>
<protein>
    <recommendedName>
        <fullName evidence="7">Glycerol-3-phosphate dehydrogenase NAD-dependent C-terminal domain-containing protein</fullName>
    </recommendedName>
</protein>
<dbReference type="InterPro" id="IPR006168">
    <property type="entry name" value="G3P_DH_NAD-dep"/>
</dbReference>
<keyword evidence="3" id="KW-0520">NAD</keyword>
<dbReference type="PRINTS" id="PR00077">
    <property type="entry name" value="GPDHDRGNASE"/>
</dbReference>
<feature type="non-terminal residue" evidence="6">
    <location>
        <position position="1"/>
    </location>
</feature>
<evidence type="ECO:0000256" key="2">
    <source>
        <dbReference type="ARBA" id="ARBA00023002"/>
    </source>
</evidence>
<dbReference type="PANTHER" id="PTHR11728">
    <property type="entry name" value="GLYCEROL-3-PHOSPHATE DEHYDROGENASE"/>
    <property type="match status" value="1"/>
</dbReference>
<dbReference type="GO" id="GO:0005975">
    <property type="term" value="P:carbohydrate metabolic process"/>
    <property type="evidence" value="ECO:0007669"/>
    <property type="project" value="InterPro"/>
</dbReference>
<evidence type="ECO:0008006" key="7">
    <source>
        <dbReference type="Google" id="ProtNLM"/>
    </source>
</evidence>
<dbReference type="NCBIfam" id="NF000940">
    <property type="entry name" value="PRK00094.1-2"/>
    <property type="match status" value="1"/>
</dbReference>
<organism evidence="6">
    <name type="scientific">marine metagenome</name>
    <dbReference type="NCBI Taxonomy" id="408172"/>
    <lineage>
        <taxon>unclassified sequences</taxon>
        <taxon>metagenomes</taxon>
        <taxon>ecological metagenomes</taxon>
    </lineage>
</organism>
<accession>A0A382SRQ5</accession>
<proteinExistence type="inferred from homology"/>
<evidence type="ECO:0000259" key="5">
    <source>
        <dbReference type="Pfam" id="PF07479"/>
    </source>
</evidence>
<evidence type="ECO:0000256" key="1">
    <source>
        <dbReference type="ARBA" id="ARBA00011009"/>
    </source>
</evidence>
<comment type="similarity">
    <text evidence="1">Belongs to the NAD-dependent glycerol-3-phosphate dehydrogenase family.</text>
</comment>
<dbReference type="PROSITE" id="PS00957">
    <property type="entry name" value="NAD_G3PDH"/>
    <property type="match status" value="1"/>
</dbReference>
<keyword evidence="2" id="KW-0560">Oxidoreductase</keyword>
<dbReference type="PANTHER" id="PTHR11728:SF1">
    <property type="entry name" value="GLYCEROL-3-PHOSPHATE DEHYDROGENASE [NAD(+)] 2, CHLOROPLASTIC"/>
    <property type="match status" value="1"/>
</dbReference>
<dbReference type="GO" id="GO:0046168">
    <property type="term" value="P:glycerol-3-phosphate catabolic process"/>
    <property type="evidence" value="ECO:0007669"/>
    <property type="project" value="InterPro"/>
</dbReference>
<dbReference type="InterPro" id="IPR011128">
    <property type="entry name" value="G3P_DH_NAD-dep_N"/>
</dbReference>
<evidence type="ECO:0000313" key="6">
    <source>
        <dbReference type="EMBL" id="SVD11561.1"/>
    </source>
</evidence>
<dbReference type="Pfam" id="PF01210">
    <property type="entry name" value="NAD_Gly3P_dh_N"/>
    <property type="match status" value="1"/>
</dbReference>
<evidence type="ECO:0000259" key="4">
    <source>
        <dbReference type="Pfam" id="PF01210"/>
    </source>
</evidence>
<feature type="domain" description="Glycerol-3-phosphate dehydrogenase NAD-dependent N-terminal" evidence="4">
    <location>
        <begin position="4"/>
        <end position="66"/>
    </location>
</feature>
<dbReference type="AlphaFoldDB" id="A0A382SRQ5"/>
<name>A0A382SRQ5_9ZZZZ</name>
<dbReference type="InterPro" id="IPR036291">
    <property type="entry name" value="NAD(P)-bd_dom_sf"/>
</dbReference>
<dbReference type="GO" id="GO:0051287">
    <property type="term" value="F:NAD binding"/>
    <property type="evidence" value="ECO:0007669"/>
    <property type="project" value="InterPro"/>
</dbReference>
<dbReference type="Pfam" id="PF07479">
    <property type="entry name" value="NAD_Gly3P_dh_C"/>
    <property type="match status" value="1"/>
</dbReference>
<dbReference type="Gene3D" id="1.10.1040.10">
    <property type="entry name" value="N-(1-d-carboxylethyl)-l-norvaline Dehydrogenase, domain 2"/>
    <property type="match status" value="1"/>
</dbReference>